<dbReference type="Proteomes" id="UP000004968">
    <property type="component" value="Unassembled WGS sequence"/>
</dbReference>
<name>D3AMG1_9FIRM</name>
<protein>
    <submittedName>
        <fullName evidence="1">Uncharacterized protein</fullName>
    </submittedName>
</protein>
<dbReference type="EMBL" id="ACIO01000456">
    <property type="protein sequence ID" value="EFC96996.1"/>
    <property type="molecule type" value="Genomic_DNA"/>
</dbReference>
<accession>D3AMG1</accession>
<proteinExistence type="predicted"/>
<dbReference type="AlphaFoldDB" id="D3AMG1"/>
<reference evidence="1 2" key="1">
    <citation type="submission" date="2010-01" db="EMBL/GenBank/DDBJ databases">
        <authorList>
            <person name="Weinstock G."/>
            <person name="Sodergren E."/>
            <person name="Clifton S."/>
            <person name="Fulton L."/>
            <person name="Fulton B."/>
            <person name="Courtney L."/>
            <person name="Fronick C."/>
            <person name="Harrison M."/>
            <person name="Strong C."/>
            <person name="Farmer C."/>
            <person name="Delahaunty K."/>
            <person name="Markovic C."/>
            <person name="Hall O."/>
            <person name="Minx P."/>
            <person name="Tomlinson C."/>
            <person name="Mitreva M."/>
            <person name="Nelson J."/>
            <person name="Hou S."/>
            <person name="Wollam A."/>
            <person name="Pepin K.H."/>
            <person name="Johnson M."/>
            <person name="Bhonagiri V."/>
            <person name="Nash W.E."/>
            <person name="Warren W."/>
            <person name="Chinwalla A."/>
            <person name="Mardis E.R."/>
            <person name="Wilson R.K."/>
        </authorList>
    </citation>
    <scope>NUCLEOTIDE SEQUENCE [LARGE SCALE GENOMIC DNA]</scope>
    <source>
        <strain evidence="1 2">DSM 13479</strain>
    </source>
</reference>
<comment type="caution">
    <text evidence="1">The sequence shown here is derived from an EMBL/GenBank/DDBJ whole genome shotgun (WGS) entry which is preliminary data.</text>
</comment>
<evidence type="ECO:0000313" key="1">
    <source>
        <dbReference type="EMBL" id="EFC96996.1"/>
    </source>
</evidence>
<dbReference type="HOGENOM" id="CLU_2584944_0_0_9"/>
<gene>
    <name evidence="1" type="ORF">CLOSTHATH_04811</name>
</gene>
<evidence type="ECO:0000313" key="2">
    <source>
        <dbReference type="Proteomes" id="UP000004968"/>
    </source>
</evidence>
<sequence length="80" mass="9003">MDIALWNTYIFAEASVSMNTQYFERRTYVMASNPAGIAVTAAQDRIYGNQISFFYRMYGGTGFCYNTAELVSDQAWVGGE</sequence>
<organism evidence="1 2">
    <name type="scientific">Hungatella hathewayi DSM 13479</name>
    <dbReference type="NCBI Taxonomy" id="566550"/>
    <lineage>
        <taxon>Bacteria</taxon>
        <taxon>Bacillati</taxon>
        <taxon>Bacillota</taxon>
        <taxon>Clostridia</taxon>
        <taxon>Lachnospirales</taxon>
        <taxon>Lachnospiraceae</taxon>
        <taxon>Hungatella</taxon>
    </lineage>
</organism>